<dbReference type="Pfam" id="PF03152">
    <property type="entry name" value="UFD1_N1"/>
    <property type="match status" value="1"/>
</dbReference>
<comment type="caution">
    <text evidence="4">The sequence shown here is derived from an EMBL/GenBank/DDBJ whole genome shotgun (WGS) entry which is preliminary data.</text>
</comment>
<dbReference type="GO" id="GO:0036503">
    <property type="term" value="P:ERAD pathway"/>
    <property type="evidence" value="ECO:0007669"/>
    <property type="project" value="TreeGrafter"/>
</dbReference>
<dbReference type="InterPro" id="IPR042299">
    <property type="entry name" value="Ufd1-like_Nn"/>
</dbReference>
<reference evidence="4 5" key="1">
    <citation type="submission" date="2023-12" db="EMBL/GenBank/DDBJ databases">
        <title>A high-quality genome assembly for Dillenia turbinata (Dilleniales).</title>
        <authorList>
            <person name="Chanderbali A."/>
        </authorList>
    </citation>
    <scope>NUCLEOTIDE SEQUENCE [LARGE SCALE GENOMIC DNA]</scope>
    <source>
        <strain evidence="4">LSX21</strain>
        <tissue evidence="4">Leaf</tissue>
    </source>
</reference>
<dbReference type="PANTHER" id="PTHR12555:SF19">
    <property type="entry name" value="OS01G0144500 PROTEIN"/>
    <property type="match status" value="1"/>
</dbReference>
<dbReference type="EMBL" id="JBAMMX010000007">
    <property type="protein sequence ID" value="KAK6935838.1"/>
    <property type="molecule type" value="Genomic_DNA"/>
</dbReference>
<evidence type="ECO:0000259" key="3">
    <source>
        <dbReference type="Pfam" id="PF03152"/>
    </source>
</evidence>
<dbReference type="GO" id="GO:0031593">
    <property type="term" value="F:polyubiquitin modification-dependent protein binding"/>
    <property type="evidence" value="ECO:0007669"/>
    <property type="project" value="TreeGrafter"/>
</dbReference>
<evidence type="ECO:0000256" key="2">
    <source>
        <dbReference type="ARBA" id="ARBA00022786"/>
    </source>
</evidence>
<keyword evidence="5" id="KW-1185">Reference proteome</keyword>
<feature type="domain" description="Ubiquitin fusion degradation protein UFD1 N-terminal subdomain 1" evidence="3">
    <location>
        <begin position="52"/>
        <end position="129"/>
    </location>
</feature>
<accession>A0AAN8ZJ13</accession>
<organism evidence="4 5">
    <name type="scientific">Dillenia turbinata</name>
    <dbReference type="NCBI Taxonomy" id="194707"/>
    <lineage>
        <taxon>Eukaryota</taxon>
        <taxon>Viridiplantae</taxon>
        <taxon>Streptophyta</taxon>
        <taxon>Embryophyta</taxon>
        <taxon>Tracheophyta</taxon>
        <taxon>Spermatophyta</taxon>
        <taxon>Magnoliopsida</taxon>
        <taxon>eudicotyledons</taxon>
        <taxon>Gunneridae</taxon>
        <taxon>Pentapetalae</taxon>
        <taxon>Dilleniales</taxon>
        <taxon>Dilleniaceae</taxon>
        <taxon>Dillenia</taxon>
    </lineage>
</organism>
<dbReference type="Proteomes" id="UP001370490">
    <property type="component" value="Unassembled WGS sequence"/>
</dbReference>
<name>A0AAN8ZJ13_9MAGN</name>
<sequence length="206" mass="23954">MNMSKIFIHSTLLLLLRKKRRSRSMSTIIRRPRRIMATIFWRRRITAMTTNWARFGDGDNILMPASALDRLARAHIEYSVLFGIQNCGTKEATRCGVLEFTADEGSIHVPTWMMQNLGLQEGDPVKVKNPGDDIKVLFLFNRWRHHHDPFQQQKFYINIVETKPSSAISILETDCEVEFCAPLDYKEPEKKPSPPKVFVLHHYLDL</sequence>
<dbReference type="PANTHER" id="PTHR12555">
    <property type="entry name" value="UBIQUITIN FUSION DEGRADATON PROTEIN 1"/>
    <property type="match status" value="1"/>
</dbReference>
<comment type="similarity">
    <text evidence="1">Belongs to the UFD1 family.</text>
</comment>
<dbReference type="AlphaFoldDB" id="A0AAN8ZJ13"/>
<dbReference type="InterPro" id="IPR004854">
    <property type="entry name" value="Ufd1-like"/>
</dbReference>
<dbReference type="Gene3D" id="2.40.40.50">
    <property type="entry name" value="Ubiquitin fusion degradation protein UFD1, N-terminal domain"/>
    <property type="match status" value="1"/>
</dbReference>
<dbReference type="GO" id="GO:0006511">
    <property type="term" value="P:ubiquitin-dependent protein catabolic process"/>
    <property type="evidence" value="ECO:0007669"/>
    <property type="project" value="InterPro"/>
</dbReference>
<protein>
    <submittedName>
        <fullName evidence="4">Ubiquitin fusion degradation protein Ufd1-like</fullName>
    </submittedName>
</protein>
<dbReference type="GO" id="GO:0034098">
    <property type="term" value="C:VCP-NPL4-UFD1 AAA ATPase complex"/>
    <property type="evidence" value="ECO:0007669"/>
    <property type="project" value="TreeGrafter"/>
</dbReference>
<evidence type="ECO:0000256" key="1">
    <source>
        <dbReference type="ARBA" id="ARBA00006043"/>
    </source>
</evidence>
<evidence type="ECO:0000313" key="5">
    <source>
        <dbReference type="Proteomes" id="UP001370490"/>
    </source>
</evidence>
<dbReference type="InterPro" id="IPR055417">
    <property type="entry name" value="UFD1_N1"/>
</dbReference>
<gene>
    <name evidence="4" type="ORF">RJ641_032868</name>
</gene>
<proteinExistence type="inferred from homology"/>
<evidence type="ECO:0000313" key="4">
    <source>
        <dbReference type="EMBL" id="KAK6935838.1"/>
    </source>
</evidence>
<keyword evidence="2" id="KW-0833">Ubl conjugation pathway</keyword>